<reference evidence="2 3" key="1">
    <citation type="submission" date="2018-05" db="EMBL/GenBank/DDBJ databases">
        <title>Genomic Encyclopedia of Type Strains, Phase III (KMG-III): the genomes of soil and plant-associated and newly described type strains.</title>
        <authorList>
            <person name="Whitman W."/>
        </authorList>
    </citation>
    <scope>NUCLEOTIDE SEQUENCE [LARGE SCALE GENOMIC DNA]</scope>
    <source>
        <strain evidence="2 3">CECT 5696</strain>
    </source>
</reference>
<name>A0A2V2YSG1_9BACL</name>
<dbReference type="RefSeq" id="WP_110044695.1">
    <property type="nucleotide sequence ID" value="NZ_CP054613.1"/>
</dbReference>
<accession>A0A2V2YSG1</accession>
<dbReference type="SMART" id="SM00052">
    <property type="entry name" value="EAL"/>
    <property type="match status" value="1"/>
</dbReference>
<keyword evidence="3" id="KW-1185">Reference proteome</keyword>
<dbReference type="Pfam" id="PF00563">
    <property type="entry name" value="EAL"/>
    <property type="match status" value="1"/>
</dbReference>
<dbReference type="PROSITE" id="PS50883">
    <property type="entry name" value="EAL"/>
    <property type="match status" value="1"/>
</dbReference>
<dbReference type="Gene3D" id="3.20.20.450">
    <property type="entry name" value="EAL domain"/>
    <property type="match status" value="1"/>
</dbReference>
<evidence type="ECO:0000313" key="3">
    <source>
        <dbReference type="Proteomes" id="UP000246635"/>
    </source>
</evidence>
<evidence type="ECO:0000313" key="2">
    <source>
        <dbReference type="EMBL" id="PWW01203.1"/>
    </source>
</evidence>
<feature type="domain" description="EAL" evidence="1">
    <location>
        <begin position="1"/>
        <end position="223"/>
    </location>
</feature>
<dbReference type="SUPFAM" id="SSF141868">
    <property type="entry name" value="EAL domain-like"/>
    <property type="match status" value="1"/>
</dbReference>
<sequence length="237" mass="27262">MKYVYQPIVDVDNQSFIGYESFVRGDGGELPGELFRQLEKERKVASAESRMMAEAAACGKKLLQGTERLFLNVHPHSLLQEIKLPEEIDPRHIVLEVTEKTRLNSRELHCLRKLKAQGVHFAVDDFGCEFANLDRLIHVGFDPTYIKLDQTFMGLNSRERMRIVIRNLRQLCSDLGVVLIVEGVETLEQHQELDELGIRYRQGYFYSRPDNAEIIHQSRRSILKRVAGQAVPPLYAL</sequence>
<dbReference type="OrthoDB" id="581425at2"/>
<dbReference type="PANTHER" id="PTHR33121:SF71">
    <property type="entry name" value="OXYGEN SENSOR PROTEIN DOSP"/>
    <property type="match status" value="1"/>
</dbReference>
<dbReference type="InterPro" id="IPR001633">
    <property type="entry name" value="EAL_dom"/>
</dbReference>
<dbReference type="CDD" id="cd01948">
    <property type="entry name" value="EAL"/>
    <property type="match status" value="1"/>
</dbReference>
<dbReference type="EMBL" id="QGTQ01000010">
    <property type="protein sequence ID" value="PWW01203.1"/>
    <property type="molecule type" value="Genomic_DNA"/>
</dbReference>
<proteinExistence type="predicted"/>
<comment type="caution">
    <text evidence="2">The sequence shown here is derived from an EMBL/GenBank/DDBJ whole genome shotgun (WGS) entry which is preliminary data.</text>
</comment>
<dbReference type="GO" id="GO:0071111">
    <property type="term" value="F:cyclic-guanylate-specific phosphodiesterase activity"/>
    <property type="evidence" value="ECO:0007669"/>
    <property type="project" value="InterPro"/>
</dbReference>
<evidence type="ECO:0000259" key="1">
    <source>
        <dbReference type="PROSITE" id="PS50883"/>
    </source>
</evidence>
<dbReference type="PANTHER" id="PTHR33121">
    <property type="entry name" value="CYCLIC DI-GMP PHOSPHODIESTERASE PDEF"/>
    <property type="match status" value="1"/>
</dbReference>
<dbReference type="Proteomes" id="UP000246635">
    <property type="component" value="Unassembled WGS sequence"/>
</dbReference>
<dbReference type="AlphaFoldDB" id="A0A2V2YSG1"/>
<gene>
    <name evidence="2" type="ORF">DFQ01_11093</name>
</gene>
<organism evidence="2 3">
    <name type="scientific">Paenibacillus cellulosilyticus</name>
    <dbReference type="NCBI Taxonomy" id="375489"/>
    <lineage>
        <taxon>Bacteria</taxon>
        <taxon>Bacillati</taxon>
        <taxon>Bacillota</taxon>
        <taxon>Bacilli</taxon>
        <taxon>Bacillales</taxon>
        <taxon>Paenibacillaceae</taxon>
        <taxon>Paenibacillus</taxon>
    </lineage>
</organism>
<protein>
    <submittedName>
        <fullName evidence="2">EAL domain-containing protein (Putative c-di-GMP-specific phosphodiesterase class I)</fullName>
    </submittedName>
</protein>
<dbReference type="InterPro" id="IPR050706">
    <property type="entry name" value="Cyclic-di-GMP_PDE-like"/>
</dbReference>
<dbReference type="InterPro" id="IPR035919">
    <property type="entry name" value="EAL_sf"/>
</dbReference>